<evidence type="ECO:0000256" key="5">
    <source>
        <dbReference type="ARBA" id="ARBA00032345"/>
    </source>
</evidence>
<feature type="domain" description="G" evidence="6">
    <location>
        <begin position="176"/>
        <end position="238"/>
    </location>
</feature>
<dbReference type="PRINTS" id="PR00326">
    <property type="entry name" value="GTP1OBG"/>
</dbReference>
<dbReference type="Pfam" id="PF01926">
    <property type="entry name" value="MMR_HSR1"/>
    <property type="match status" value="2"/>
</dbReference>
<comment type="caution">
    <text evidence="7">The sequence shown here is derived from an EMBL/GenBank/DDBJ whole genome shotgun (WGS) entry which is preliminary data.</text>
</comment>
<protein>
    <recommendedName>
        <fullName evidence="2">GTPase Der</fullName>
    </recommendedName>
    <alternativeName>
        <fullName evidence="5">GTP-binding protein EngA</fullName>
    </alternativeName>
</protein>
<dbReference type="PANTHER" id="PTHR43834:SF6">
    <property type="entry name" value="GTPASE DER"/>
    <property type="match status" value="1"/>
</dbReference>
<evidence type="ECO:0000256" key="1">
    <source>
        <dbReference type="ARBA" id="ARBA00008279"/>
    </source>
</evidence>
<feature type="domain" description="G" evidence="6">
    <location>
        <begin position="4"/>
        <end position="119"/>
    </location>
</feature>
<dbReference type="InterPro" id="IPR005225">
    <property type="entry name" value="Small_GTP-bd"/>
</dbReference>
<dbReference type="NCBIfam" id="TIGR00231">
    <property type="entry name" value="small_GTP"/>
    <property type="match status" value="2"/>
</dbReference>
<dbReference type="Gene3D" id="3.40.50.300">
    <property type="entry name" value="P-loop containing nucleotide triphosphate hydrolases"/>
    <property type="match status" value="2"/>
</dbReference>
<gene>
    <name evidence="7" type="ORF">AMJ74_06190</name>
</gene>
<dbReference type="InterPro" id="IPR006073">
    <property type="entry name" value="GTP-bd"/>
</dbReference>
<keyword evidence="4" id="KW-0677">Repeat</keyword>
<dbReference type="GO" id="GO:0042254">
    <property type="term" value="P:ribosome biogenesis"/>
    <property type="evidence" value="ECO:0007669"/>
    <property type="project" value="UniProtKB-KW"/>
</dbReference>
<feature type="non-terminal residue" evidence="7">
    <location>
        <position position="262"/>
    </location>
</feature>
<dbReference type="SUPFAM" id="SSF52540">
    <property type="entry name" value="P-loop containing nucleoside triphosphate hydrolases"/>
    <property type="match status" value="2"/>
</dbReference>
<name>A0A0S8JVL6_UNCW3</name>
<evidence type="ECO:0000313" key="8">
    <source>
        <dbReference type="Proteomes" id="UP000050975"/>
    </source>
</evidence>
<dbReference type="InterPro" id="IPR027417">
    <property type="entry name" value="P-loop_NTPase"/>
</dbReference>
<dbReference type="EMBL" id="LJVE01000137">
    <property type="protein sequence ID" value="KPL12749.1"/>
    <property type="molecule type" value="Genomic_DNA"/>
</dbReference>
<dbReference type="PANTHER" id="PTHR43834">
    <property type="entry name" value="GTPASE DER"/>
    <property type="match status" value="1"/>
</dbReference>
<dbReference type="InterPro" id="IPR016484">
    <property type="entry name" value="GTPase_Der"/>
</dbReference>
<keyword evidence="3" id="KW-0690">Ribosome biogenesis</keyword>
<dbReference type="CDD" id="cd01894">
    <property type="entry name" value="EngA1"/>
    <property type="match status" value="1"/>
</dbReference>
<sequence>MPSVVIIGRKNVGKSTIFNRLTGMKLSIVYKEPGVTRDRVYTEVQWCGQSFDLIDTGGFFPDEDFPLARSIQEQIEKALQEADLIYFVVDGRTGLKPADQEINEELRKISKRVFLLVNKIDDRRFEHHATEFYKLGYDDLFLVSAEAGKGFGDVLDATLKVVPVSRPTKDLALIRLLILGRPNSGKSTLLNAILKEERAIVDAQPGTTRDLINARLSYQGKKLEIIDTAGIRKRARIKNPIEFYSVLRAINMIDRTNITILI</sequence>
<comment type="similarity">
    <text evidence="1">Belongs to the TRAFAC class TrmE-Era-EngA-EngB-Septin-like GTPase superfamily. EngA (Der) GTPase family.</text>
</comment>
<evidence type="ECO:0000256" key="2">
    <source>
        <dbReference type="ARBA" id="ARBA00020953"/>
    </source>
</evidence>
<organism evidence="7 8">
    <name type="scientific">candidate division WOR_3 bacterium SM1_77</name>
    <dbReference type="NCBI Taxonomy" id="1703778"/>
    <lineage>
        <taxon>Bacteria</taxon>
        <taxon>Bacteria division WOR-3</taxon>
    </lineage>
</organism>
<evidence type="ECO:0000313" key="7">
    <source>
        <dbReference type="EMBL" id="KPL12749.1"/>
    </source>
</evidence>
<evidence type="ECO:0000259" key="6">
    <source>
        <dbReference type="Pfam" id="PF01926"/>
    </source>
</evidence>
<dbReference type="GO" id="GO:0043022">
    <property type="term" value="F:ribosome binding"/>
    <property type="evidence" value="ECO:0007669"/>
    <property type="project" value="TreeGrafter"/>
</dbReference>
<dbReference type="Proteomes" id="UP000050975">
    <property type="component" value="Unassembled WGS sequence"/>
</dbReference>
<proteinExistence type="inferred from homology"/>
<accession>A0A0S8JVL6</accession>
<dbReference type="GO" id="GO:0005525">
    <property type="term" value="F:GTP binding"/>
    <property type="evidence" value="ECO:0007669"/>
    <property type="project" value="InterPro"/>
</dbReference>
<dbReference type="AlphaFoldDB" id="A0A0S8JVL6"/>
<reference evidence="7 8" key="1">
    <citation type="journal article" date="2015" name="Microbiome">
        <title>Genomic resolution of linkages in carbon, nitrogen, and sulfur cycling among widespread estuary sediment bacteria.</title>
        <authorList>
            <person name="Baker B.J."/>
            <person name="Lazar C.S."/>
            <person name="Teske A.P."/>
            <person name="Dick G.J."/>
        </authorList>
    </citation>
    <scope>NUCLEOTIDE SEQUENCE [LARGE SCALE GENOMIC DNA]</scope>
    <source>
        <strain evidence="7">SM1_77</strain>
    </source>
</reference>
<evidence type="ECO:0000256" key="3">
    <source>
        <dbReference type="ARBA" id="ARBA00022517"/>
    </source>
</evidence>
<evidence type="ECO:0000256" key="4">
    <source>
        <dbReference type="ARBA" id="ARBA00022737"/>
    </source>
</evidence>
<dbReference type="NCBIfam" id="TIGR03594">
    <property type="entry name" value="GTPase_EngA"/>
    <property type="match status" value="1"/>
</dbReference>